<dbReference type="Gene3D" id="1.10.357.10">
    <property type="entry name" value="Tetracycline Repressor, domain 2"/>
    <property type="match status" value="1"/>
</dbReference>
<dbReference type="InterPro" id="IPR009057">
    <property type="entry name" value="Homeodomain-like_sf"/>
</dbReference>
<dbReference type="GO" id="GO:0003700">
    <property type="term" value="F:DNA-binding transcription factor activity"/>
    <property type="evidence" value="ECO:0007669"/>
    <property type="project" value="TreeGrafter"/>
</dbReference>
<keyword evidence="7" id="KW-1185">Reference proteome</keyword>
<evidence type="ECO:0000256" key="4">
    <source>
        <dbReference type="PROSITE-ProRule" id="PRU00335"/>
    </source>
</evidence>
<gene>
    <name evidence="6" type="ORF">GCM10011594_06480</name>
</gene>
<dbReference type="SUPFAM" id="SSF48498">
    <property type="entry name" value="Tetracyclin repressor-like, C-terminal domain"/>
    <property type="match status" value="1"/>
</dbReference>
<keyword evidence="3" id="KW-0804">Transcription</keyword>
<name>A0A917SNE0_9ACTN</name>
<dbReference type="InterPro" id="IPR001647">
    <property type="entry name" value="HTH_TetR"/>
</dbReference>
<keyword evidence="1" id="KW-0805">Transcription regulation</keyword>
<dbReference type="InterPro" id="IPR036271">
    <property type="entry name" value="Tet_transcr_reg_TetR-rel_C_sf"/>
</dbReference>
<dbReference type="SUPFAM" id="SSF46689">
    <property type="entry name" value="Homeodomain-like"/>
    <property type="match status" value="1"/>
</dbReference>
<evidence type="ECO:0000313" key="6">
    <source>
        <dbReference type="EMBL" id="GGL89563.1"/>
    </source>
</evidence>
<dbReference type="InterPro" id="IPR041490">
    <property type="entry name" value="KstR2_TetR_C"/>
</dbReference>
<accession>A0A917SNE0</accession>
<evidence type="ECO:0000256" key="2">
    <source>
        <dbReference type="ARBA" id="ARBA00023125"/>
    </source>
</evidence>
<reference evidence="6" key="2">
    <citation type="submission" date="2020-09" db="EMBL/GenBank/DDBJ databases">
        <authorList>
            <person name="Sun Q."/>
            <person name="Zhou Y."/>
        </authorList>
    </citation>
    <scope>NUCLEOTIDE SEQUENCE</scope>
    <source>
        <strain evidence="6">CGMCC 4.7308</strain>
    </source>
</reference>
<dbReference type="Pfam" id="PF17932">
    <property type="entry name" value="TetR_C_24"/>
    <property type="match status" value="1"/>
</dbReference>
<dbReference type="EMBL" id="BMNA01000001">
    <property type="protein sequence ID" value="GGL89563.1"/>
    <property type="molecule type" value="Genomic_DNA"/>
</dbReference>
<sequence>MLDASVALFNERGFDRTSVADVAARLNVGKSALYHHVPGKDALLGLALDRALSGLEAVADAVRTADADPAERLRLLVSGSVHVLVERLPYVTLLLRVRGNTDVERAALERRRRLDRLAADLVREAVAAGRLRPDLEPRTTARLLFGTVNSLAEWLRPGDSGDVAALADRVVGMVFDGLRPR</sequence>
<dbReference type="AlphaFoldDB" id="A0A917SNE0"/>
<dbReference type="PANTHER" id="PTHR30055">
    <property type="entry name" value="HTH-TYPE TRANSCRIPTIONAL REGULATOR RUTR"/>
    <property type="match status" value="1"/>
</dbReference>
<dbReference type="InterPro" id="IPR050109">
    <property type="entry name" value="HTH-type_TetR-like_transc_reg"/>
</dbReference>
<dbReference type="GO" id="GO:0000976">
    <property type="term" value="F:transcription cis-regulatory region binding"/>
    <property type="evidence" value="ECO:0007669"/>
    <property type="project" value="TreeGrafter"/>
</dbReference>
<evidence type="ECO:0000313" key="7">
    <source>
        <dbReference type="Proteomes" id="UP000655208"/>
    </source>
</evidence>
<proteinExistence type="predicted"/>
<comment type="caution">
    <text evidence="6">The sequence shown here is derived from an EMBL/GenBank/DDBJ whole genome shotgun (WGS) entry which is preliminary data.</text>
</comment>
<evidence type="ECO:0000256" key="3">
    <source>
        <dbReference type="ARBA" id="ARBA00023163"/>
    </source>
</evidence>
<dbReference type="Gene3D" id="1.10.10.60">
    <property type="entry name" value="Homeodomain-like"/>
    <property type="match status" value="1"/>
</dbReference>
<feature type="DNA-binding region" description="H-T-H motif" evidence="4">
    <location>
        <begin position="18"/>
        <end position="37"/>
    </location>
</feature>
<dbReference type="PROSITE" id="PS50977">
    <property type="entry name" value="HTH_TETR_2"/>
    <property type="match status" value="1"/>
</dbReference>
<dbReference type="Proteomes" id="UP000655208">
    <property type="component" value="Unassembled WGS sequence"/>
</dbReference>
<feature type="domain" description="HTH tetR-type" evidence="5">
    <location>
        <begin position="1"/>
        <end position="55"/>
    </location>
</feature>
<dbReference type="PRINTS" id="PR00455">
    <property type="entry name" value="HTHTETR"/>
</dbReference>
<keyword evidence="2 4" id="KW-0238">DNA-binding</keyword>
<protein>
    <submittedName>
        <fullName evidence="6">TetR family transcriptional regulator</fullName>
    </submittedName>
</protein>
<evidence type="ECO:0000259" key="5">
    <source>
        <dbReference type="PROSITE" id="PS50977"/>
    </source>
</evidence>
<dbReference type="PANTHER" id="PTHR30055:SF234">
    <property type="entry name" value="HTH-TYPE TRANSCRIPTIONAL REGULATOR BETI"/>
    <property type="match status" value="1"/>
</dbReference>
<organism evidence="6 7">
    <name type="scientific">Nakamurella endophytica</name>
    <dbReference type="NCBI Taxonomy" id="1748367"/>
    <lineage>
        <taxon>Bacteria</taxon>
        <taxon>Bacillati</taxon>
        <taxon>Actinomycetota</taxon>
        <taxon>Actinomycetes</taxon>
        <taxon>Nakamurellales</taxon>
        <taxon>Nakamurellaceae</taxon>
        <taxon>Nakamurella</taxon>
    </lineage>
</organism>
<evidence type="ECO:0000256" key="1">
    <source>
        <dbReference type="ARBA" id="ARBA00023015"/>
    </source>
</evidence>
<dbReference type="Pfam" id="PF00440">
    <property type="entry name" value="TetR_N"/>
    <property type="match status" value="1"/>
</dbReference>
<reference evidence="6" key="1">
    <citation type="journal article" date="2014" name="Int. J. Syst. Evol. Microbiol.">
        <title>Complete genome sequence of Corynebacterium casei LMG S-19264T (=DSM 44701T), isolated from a smear-ripened cheese.</title>
        <authorList>
            <consortium name="US DOE Joint Genome Institute (JGI-PGF)"/>
            <person name="Walter F."/>
            <person name="Albersmeier A."/>
            <person name="Kalinowski J."/>
            <person name="Ruckert C."/>
        </authorList>
    </citation>
    <scope>NUCLEOTIDE SEQUENCE</scope>
    <source>
        <strain evidence="6">CGMCC 4.7308</strain>
    </source>
</reference>